<proteinExistence type="predicted"/>
<dbReference type="InterPro" id="IPR002791">
    <property type="entry name" value="ARMT1-like_metal-bd"/>
</dbReference>
<gene>
    <name evidence="2" type="ORF">C8N47_10554</name>
</gene>
<accession>A0A2T5C386</accession>
<evidence type="ECO:0000313" key="2">
    <source>
        <dbReference type="EMBL" id="PTN09214.1"/>
    </source>
</evidence>
<evidence type="ECO:0000259" key="1">
    <source>
        <dbReference type="Pfam" id="PF01937"/>
    </source>
</evidence>
<dbReference type="Proteomes" id="UP000243525">
    <property type="component" value="Unassembled WGS sequence"/>
</dbReference>
<dbReference type="InterPro" id="IPR036075">
    <property type="entry name" value="ARMT-1-like_metal-bd_sf"/>
</dbReference>
<dbReference type="RefSeq" id="WP_107821623.1">
    <property type="nucleotide sequence ID" value="NZ_QAAD01000005.1"/>
</dbReference>
<name>A0A2T5C386_9BACT</name>
<keyword evidence="3" id="KW-1185">Reference proteome</keyword>
<comment type="caution">
    <text evidence="2">The sequence shown here is derived from an EMBL/GenBank/DDBJ whole genome shotgun (WGS) entry which is preliminary data.</text>
</comment>
<dbReference type="AlphaFoldDB" id="A0A2T5C386"/>
<protein>
    <recommendedName>
        <fullName evidence="1">Damage-control phosphatase ARMT1-like metal-binding domain-containing protein</fullName>
    </recommendedName>
</protein>
<dbReference type="Gene3D" id="1.10.285.20">
    <property type="entry name" value="Uncharacterised protein PF01937, DUF89, domain 2"/>
    <property type="match status" value="1"/>
</dbReference>
<dbReference type="SUPFAM" id="SSF111321">
    <property type="entry name" value="AF1104-like"/>
    <property type="match status" value="1"/>
</dbReference>
<dbReference type="Gene3D" id="3.40.50.10880">
    <property type="entry name" value="Uncharacterised protein PF01937, DUF89, domain 3"/>
    <property type="match status" value="1"/>
</dbReference>
<sequence length="281" mass="31384">MAFDYRCFYCFCRACDRLISQMQLTEQQANTLTAELIEIYASEKDRFSTPQFARELHARIKQITGQLDPYSEIKAQSNRQVLAMYADLKQKVSEATDPFEMALRLAIAGNIIDYAVHDEYNLPETIAHVVQSDFAINHAARLKAEIAKANKVLYLGDNNGEVVFDKLFIETINHPNLIYAVRGDAVINDVTITDAQSVGMDELVNVISNGYDAPSTLPDLCSPQFKAHFESADLIISKGQGNLEGLLDDKSHNIAFLLMVKCPVIAEKLQVAKGDFVVKMN</sequence>
<dbReference type="OrthoDB" id="9796465at2"/>
<dbReference type="InterPro" id="IPR014444">
    <property type="entry name" value="PH1575-like"/>
</dbReference>
<feature type="domain" description="Damage-control phosphatase ARMT1-like metal-binding" evidence="1">
    <location>
        <begin position="5"/>
        <end position="275"/>
    </location>
</feature>
<dbReference type="Pfam" id="PF01937">
    <property type="entry name" value="ARMT1-like_dom"/>
    <property type="match status" value="1"/>
</dbReference>
<evidence type="ECO:0000313" key="3">
    <source>
        <dbReference type="Proteomes" id="UP000243525"/>
    </source>
</evidence>
<reference evidence="2 3" key="1">
    <citation type="submission" date="2018-04" db="EMBL/GenBank/DDBJ databases">
        <title>Genomic Encyclopedia of Archaeal and Bacterial Type Strains, Phase II (KMG-II): from individual species to whole genera.</title>
        <authorList>
            <person name="Goeker M."/>
        </authorList>
    </citation>
    <scope>NUCLEOTIDE SEQUENCE [LARGE SCALE GENOMIC DNA]</scope>
    <source>
        <strain evidence="2 3">DSM 28823</strain>
    </source>
</reference>
<organism evidence="2 3">
    <name type="scientific">Mangrovibacterium marinum</name>
    <dbReference type="NCBI Taxonomy" id="1639118"/>
    <lineage>
        <taxon>Bacteria</taxon>
        <taxon>Pseudomonadati</taxon>
        <taxon>Bacteroidota</taxon>
        <taxon>Bacteroidia</taxon>
        <taxon>Marinilabiliales</taxon>
        <taxon>Prolixibacteraceae</taxon>
        <taxon>Mangrovibacterium</taxon>
    </lineage>
</organism>
<dbReference type="EMBL" id="QAAD01000005">
    <property type="protein sequence ID" value="PTN09214.1"/>
    <property type="molecule type" value="Genomic_DNA"/>
</dbReference>
<dbReference type="PIRSF" id="PIRSF006593">
    <property type="entry name" value="UCP006593"/>
    <property type="match status" value="1"/>
</dbReference>